<reference evidence="2 3" key="1">
    <citation type="submission" date="2019-05" db="EMBL/GenBank/DDBJ databases">
        <title>Another draft genome of Portunus trituberculatus and its Hox gene families provides insights of decapod evolution.</title>
        <authorList>
            <person name="Jeong J.-H."/>
            <person name="Song I."/>
            <person name="Kim S."/>
            <person name="Choi T."/>
            <person name="Kim D."/>
            <person name="Ryu S."/>
            <person name="Kim W."/>
        </authorList>
    </citation>
    <scope>NUCLEOTIDE SEQUENCE [LARGE SCALE GENOMIC DNA]</scope>
    <source>
        <tissue evidence="2">Muscle</tissue>
    </source>
</reference>
<evidence type="ECO:0000313" key="3">
    <source>
        <dbReference type="Proteomes" id="UP000324222"/>
    </source>
</evidence>
<evidence type="ECO:0000313" key="2">
    <source>
        <dbReference type="EMBL" id="MPC15595.1"/>
    </source>
</evidence>
<dbReference type="AlphaFoldDB" id="A0A5B7D2Q6"/>
<comment type="caution">
    <text evidence="2">The sequence shown here is derived from an EMBL/GenBank/DDBJ whole genome shotgun (WGS) entry which is preliminary data.</text>
</comment>
<feature type="compositionally biased region" description="Basic and acidic residues" evidence="1">
    <location>
        <begin position="23"/>
        <end position="32"/>
    </location>
</feature>
<evidence type="ECO:0000256" key="1">
    <source>
        <dbReference type="SAM" id="MobiDB-lite"/>
    </source>
</evidence>
<organism evidence="2 3">
    <name type="scientific">Portunus trituberculatus</name>
    <name type="common">Swimming crab</name>
    <name type="synonym">Neptunus trituberculatus</name>
    <dbReference type="NCBI Taxonomy" id="210409"/>
    <lineage>
        <taxon>Eukaryota</taxon>
        <taxon>Metazoa</taxon>
        <taxon>Ecdysozoa</taxon>
        <taxon>Arthropoda</taxon>
        <taxon>Crustacea</taxon>
        <taxon>Multicrustacea</taxon>
        <taxon>Malacostraca</taxon>
        <taxon>Eumalacostraca</taxon>
        <taxon>Eucarida</taxon>
        <taxon>Decapoda</taxon>
        <taxon>Pleocyemata</taxon>
        <taxon>Brachyura</taxon>
        <taxon>Eubrachyura</taxon>
        <taxon>Portunoidea</taxon>
        <taxon>Portunidae</taxon>
        <taxon>Portuninae</taxon>
        <taxon>Portunus</taxon>
    </lineage>
</organism>
<proteinExistence type="predicted"/>
<dbReference type="Proteomes" id="UP000324222">
    <property type="component" value="Unassembled WGS sequence"/>
</dbReference>
<feature type="compositionally biased region" description="Basic residues" evidence="1">
    <location>
        <begin position="38"/>
        <end position="50"/>
    </location>
</feature>
<accession>A0A5B7D2Q6</accession>
<gene>
    <name evidence="2" type="ORF">E2C01_008394</name>
</gene>
<feature type="region of interest" description="Disordered" evidence="1">
    <location>
        <begin position="1"/>
        <end position="54"/>
    </location>
</feature>
<protein>
    <submittedName>
        <fullName evidence="2">Uncharacterized protein</fullName>
    </submittedName>
</protein>
<keyword evidence="3" id="KW-1185">Reference proteome</keyword>
<feature type="compositionally biased region" description="Basic and acidic residues" evidence="1">
    <location>
        <begin position="1"/>
        <end position="15"/>
    </location>
</feature>
<sequence length="249" mass="27512">MVDERARESEEERQGGRPVVEAEGARSGEGSERQSTAGRHHGKVVLRRARTPLLPPPPTIVSHAILSPMATGNWRLPHYTCDRARGAVDALPGEAEQSGVLASAISRRAGTRQRCATSRPPQVERGVMLKQENKLHDTNNHEGLNHQTYEWEVLNSYTAEAGEPSDCVVRGRLRKQVELRCCRRRPGNERGVRGLAGVIENRCEGRFPREGSPASTKMWLTLWRTFGIVFFVAILPGKVATMLGVCSCS</sequence>
<dbReference type="EMBL" id="VSRR010000439">
    <property type="protein sequence ID" value="MPC15595.1"/>
    <property type="molecule type" value="Genomic_DNA"/>
</dbReference>
<name>A0A5B7D2Q6_PORTR</name>